<dbReference type="Gene3D" id="3.40.50.1000">
    <property type="entry name" value="HAD superfamily/HAD-like"/>
    <property type="match status" value="1"/>
</dbReference>
<reference evidence="2" key="2">
    <citation type="submission" date="2012-01" db="EMBL/GenBank/DDBJ databases">
        <title>Noncontiguous Finished sequence of chromosome of Saccharomonospora glauca K62.</title>
        <authorList>
            <consortium name="US DOE Joint Genome Institute"/>
            <person name="Lucas S."/>
            <person name="Han J."/>
            <person name="Lapidus A."/>
            <person name="Cheng J.-F."/>
            <person name="Goodwin L."/>
            <person name="Pitluck S."/>
            <person name="Peters L."/>
            <person name="Mikhailova N."/>
            <person name="Held B."/>
            <person name="Detter J.C."/>
            <person name="Han C."/>
            <person name="Tapia R."/>
            <person name="Land M."/>
            <person name="Hauser L."/>
            <person name="Kyrpides N."/>
            <person name="Ivanova N."/>
            <person name="Pagani I."/>
            <person name="Brambilla E.-M."/>
            <person name="Klenk H.-P."/>
            <person name="Woyke T."/>
        </authorList>
    </citation>
    <scope>NUCLEOTIDE SEQUENCE [LARGE SCALE GENOMIC DNA]</scope>
    <source>
        <strain evidence="2">K62</strain>
    </source>
</reference>
<dbReference type="PANTHER" id="PTHR43434">
    <property type="entry name" value="PHOSPHOGLYCOLATE PHOSPHATASE"/>
    <property type="match status" value="1"/>
</dbReference>
<evidence type="ECO:0000313" key="1">
    <source>
        <dbReference type="EMBL" id="EIF00622.1"/>
    </source>
</evidence>
<accession>I1D6P7</accession>
<dbReference type="Proteomes" id="UP000005087">
    <property type="component" value="Chromosome"/>
</dbReference>
<dbReference type="InterPro" id="IPR023198">
    <property type="entry name" value="PGP-like_dom2"/>
</dbReference>
<protein>
    <submittedName>
        <fullName evidence="1">Putative phosphatase</fullName>
    </submittedName>
</protein>
<dbReference type="STRING" id="928724.SacglDRAFT_03775"/>
<dbReference type="AlphaFoldDB" id="I1D6P7"/>
<proteinExistence type="predicted"/>
<dbReference type="GO" id="GO:0006281">
    <property type="term" value="P:DNA repair"/>
    <property type="evidence" value="ECO:0007669"/>
    <property type="project" value="TreeGrafter"/>
</dbReference>
<dbReference type="InterPro" id="IPR023214">
    <property type="entry name" value="HAD_sf"/>
</dbReference>
<dbReference type="HOGENOM" id="CLU_045011_22_0_11"/>
<dbReference type="eggNOG" id="COG0546">
    <property type="taxonomic scope" value="Bacteria"/>
</dbReference>
<dbReference type="GO" id="GO:0008967">
    <property type="term" value="F:phosphoglycolate phosphatase activity"/>
    <property type="evidence" value="ECO:0007669"/>
    <property type="project" value="TreeGrafter"/>
</dbReference>
<reference evidence="1 2" key="1">
    <citation type="submission" date="2011-09" db="EMBL/GenBank/DDBJ databases">
        <authorList>
            <consortium name="US DOE Joint Genome Institute (JGI-PGF)"/>
            <person name="Lucas S."/>
            <person name="Han J."/>
            <person name="Lapidus A."/>
            <person name="Cheng J.-F."/>
            <person name="Goodwin L."/>
            <person name="Pitluck S."/>
            <person name="Peters L."/>
            <person name="Land M.L."/>
            <person name="Hauser L."/>
            <person name="Brambilla E."/>
            <person name="Klenk H.-P."/>
            <person name="Woyke T.J."/>
        </authorList>
    </citation>
    <scope>NUCLEOTIDE SEQUENCE [LARGE SCALE GENOMIC DNA]</scope>
    <source>
        <strain evidence="1 2">K62</strain>
    </source>
</reference>
<organism evidence="1 2">
    <name type="scientific">Saccharomonospora glauca K62</name>
    <dbReference type="NCBI Taxonomy" id="928724"/>
    <lineage>
        <taxon>Bacteria</taxon>
        <taxon>Bacillati</taxon>
        <taxon>Actinomycetota</taxon>
        <taxon>Actinomycetes</taxon>
        <taxon>Pseudonocardiales</taxon>
        <taxon>Pseudonocardiaceae</taxon>
        <taxon>Saccharomonospora</taxon>
    </lineage>
</organism>
<keyword evidence="2" id="KW-1185">Reference proteome</keyword>
<dbReference type="GO" id="GO:0005829">
    <property type="term" value="C:cytosol"/>
    <property type="evidence" value="ECO:0007669"/>
    <property type="project" value="TreeGrafter"/>
</dbReference>
<gene>
    <name evidence="1" type="ORF">SacglDRAFT_03775</name>
</gene>
<dbReference type="InterPro" id="IPR050155">
    <property type="entry name" value="HAD-like_hydrolase_sf"/>
</dbReference>
<dbReference type="PANTHER" id="PTHR43434:SF19">
    <property type="entry name" value="PHOSPHONOACETALDEHYDE HYDROLASE"/>
    <property type="match status" value="1"/>
</dbReference>
<evidence type="ECO:0000313" key="2">
    <source>
        <dbReference type="Proteomes" id="UP000005087"/>
    </source>
</evidence>
<dbReference type="SUPFAM" id="SSF56784">
    <property type="entry name" value="HAD-like"/>
    <property type="match status" value="1"/>
</dbReference>
<name>I1D6P7_9PSEU</name>
<dbReference type="Pfam" id="PF13419">
    <property type="entry name" value="HAD_2"/>
    <property type="match status" value="1"/>
</dbReference>
<dbReference type="Gene3D" id="1.10.150.240">
    <property type="entry name" value="Putative phosphatase, domain 2"/>
    <property type="match status" value="1"/>
</dbReference>
<dbReference type="InterPro" id="IPR036412">
    <property type="entry name" value="HAD-like_sf"/>
</dbReference>
<sequence length="237" mass="25177">MGCSVNRLDGSSLAVERSYRGPVGTCVGFDLDMTLIDPRPGMVEAMNALADESGFPFDGEHFAANLGPPLDHVLRDFGAPVERIPALVARFRQIYPEIVIPRTVALPGAAEALEAVRRVGARSLVVTGKYARNADLHVQALGWTVDTLVGELWSTEKAAALTRHDAHVFVGDHVGDVRGALAAGAVAVGVTTGPCDRAQLLDAGAHVVLDSLTEFPAWLAEHRDVGFRRDGARGPAR</sequence>
<dbReference type="InterPro" id="IPR041492">
    <property type="entry name" value="HAD_2"/>
</dbReference>
<dbReference type="EMBL" id="CM001484">
    <property type="protein sequence ID" value="EIF00622.1"/>
    <property type="molecule type" value="Genomic_DNA"/>
</dbReference>